<name>A0ABY6LTK7_9ARAC</name>
<dbReference type="Proteomes" id="UP001235939">
    <property type="component" value="Chromosome X"/>
</dbReference>
<protein>
    <submittedName>
        <fullName evidence="1">Uncharacterized protein</fullName>
    </submittedName>
</protein>
<sequence length="318" mass="36120">MFTRQKPVSTPPVSDWWLETAEPAAYDPSPDSRGTTTDLVNQIVTVFTKVVQQQQSAVVKTTSGDLSLPNFNGASEDWTLFKAEFDRTTMEFNMSNSQNIIRLRKALKGKAKALVHHLLPYVVNAPTIMLALEERFGQPRFMIENLMKKGKDCLQISSQKPETVISFNISVKALMSSVMSLGQPKYLDSIELMDTFVKKLPPDMKENWYSWVMATNKPETLIEFPDWLNIKSKIAMRWVEATLLKADNDEKNLRPKRGPGAVKVATVDGQETKNKPCPACNESHFLEKCLKFERLDEDEKWKVIKSTRPGLCTNCLKQ</sequence>
<dbReference type="PANTHER" id="PTHR47331">
    <property type="entry name" value="PHD-TYPE DOMAIN-CONTAINING PROTEIN"/>
    <property type="match status" value="1"/>
</dbReference>
<gene>
    <name evidence="1" type="ORF">LAZ67_X002712</name>
</gene>
<dbReference type="EMBL" id="CP092886">
    <property type="protein sequence ID" value="UYV84584.1"/>
    <property type="molecule type" value="Genomic_DNA"/>
</dbReference>
<accession>A0ABY6LTK7</accession>
<proteinExistence type="predicted"/>
<reference evidence="1 2" key="1">
    <citation type="submission" date="2022-03" db="EMBL/GenBank/DDBJ databases">
        <title>A chromosomal length assembly of Cordylochernes scorpioides.</title>
        <authorList>
            <person name="Zeh D."/>
            <person name="Zeh J."/>
        </authorList>
    </citation>
    <scope>NUCLEOTIDE SEQUENCE [LARGE SCALE GENOMIC DNA]</scope>
    <source>
        <strain evidence="1">IN4F17</strain>
        <tissue evidence="1">Whole Body</tissue>
    </source>
</reference>
<evidence type="ECO:0000313" key="1">
    <source>
        <dbReference type="EMBL" id="UYV84584.1"/>
    </source>
</evidence>
<evidence type="ECO:0000313" key="2">
    <source>
        <dbReference type="Proteomes" id="UP001235939"/>
    </source>
</evidence>
<keyword evidence="2" id="KW-1185">Reference proteome</keyword>
<dbReference type="InterPro" id="IPR005312">
    <property type="entry name" value="DUF1759"/>
</dbReference>
<dbReference type="Pfam" id="PF03564">
    <property type="entry name" value="DUF1759"/>
    <property type="match status" value="1"/>
</dbReference>
<organism evidence="1 2">
    <name type="scientific">Cordylochernes scorpioides</name>
    <dbReference type="NCBI Taxonomy" id="51811"/>
    <lineage>
        <taxon>Eukaryota</taxon>
        <taxon>Metazoa</taxon>
        <taxon>Ecdysozoa</taxon>
        <taxon>Arthropoda</taxon>
        <taxon>Chelicerata</taxon>
        <taxon>Arachnida</taxon>
        <taxon>Pseudoscorpiones</taxon>
        <taxon>Cheliferoidea</taxon>
        <taxon>Chernetidae</taxon>
        <taxon>Cordylochernes</taxon>
    </lineage>
</organism>